<evidence type="ECO:0000256" key="3">
    <source>
        <dbReference type="ARBA" id="ARBA00022475"/>
    </source>
</evidence>
<dbReference type="InterPro" id="IPR045275">
    <property type="entry name" value="MscS_archaea/bacteria_type"/>
</dbReference>
<evidence type="ECO:0000259" key="10">
    <source>
        <dbReference type="Pfam" id="PF21088"/>
    </source>
</evidence>
<dbReference type="InterPro" id="IPR049278">
    <property type="entry name" value="MS_channel_C"/>
</dbReference>
<feature type="transmembrane region" description="Helical" evidence="7">
    <location>
        <begin position="121"/>
        <end position="150"/>
    </location>
</feature>
<feature type="transmembrane region" description="Helical" evidence="7">
    <location>
        <begin position="46"/>
        <end position="68"/>
    </location>
</feature>
<evidence type="ECO:0000259" key="9">
    <source>
        <dbReference type="Pfam" id="PF21082"/>
    </source>
</evidence>
<feature type="domain" description="Mechanosensitive ion channel transmembrane helices 2/3" evidence="10">
    <location>
        <begin position="95"/>
        <end position="135"/>
    </location>
</feature>
<evidence type="ECO:0000256" key="2">
    <source>
        <dbReference type="ARBA" id="ARBA00008017"/>
    </source>
</evidence>
<dbReference type="InterPro" id="IPR010920">
    <property type="entry name" value="LSM_dom_sf"/>
</dbReference>
<organism evidence="11 12">
    <name type="scientific">Rubinisphaera italica</name>
    <dbReference type="NCBI Taxonomy" id="2527969"/>
    <lineage>
        <taxon>Bacteria</taxon>
        <taxon>Pseudomonadati</taxon>
        <taxon>Planctomycetota</taxon>
        <taxon>Planctomycetia</taxon>
        <taxon>Planctomycetales</taxon>
        <taxon>Planctomycetaceae</taxon>
        <taxon>Rubinisphaera</taxon>
    </lineage>
</organism>
<dbReference type="SUPFAM" id="SSF50182">
    <property type="entry name" value="Sm-like ribonucleoproteins"/>
    <property type="match status" value="1"/>
</dbReference>
<dbReference type="GO" id="GO:0005886">
    <property type="term" value="C:plasma membrane"/>
    <property type="evidence" value="ECO:0007669"/>
    <property type="project" value="UniProtKB-SubCell"/>
</dbReference>
<comment type="similarity">
    <text evidence="2">Belongs to the MscS (TC 1.A.23) family.</text>
</comment>
<dbReference type="GO" id="GO:0008381">
    <property type="term" value="F:mechanosensitive monoatomic ion channel activity"/>
    <property type="evidence" value="ECO:0007669"/>
    <property type="project" value="InterPro"/>
</dbReference>
<feature type="domain" description="Mechanosensitive ion channel MscS C-terminal" evidence="9">
    <location>
        <begin position="210"/>
        <end position="288"/>
    </location>
</feature>
<dbReference type="InterPro" id="IPR006686">
    <property type="entry name" value="MscS_channel_CS"/>
</dbReference>
<dbReference type="SUPFAM" id="SSF82861">
    <property type="entry name" value="Mechanosensitive channel protein MscS (YggB), transmembrane region"/>
    <property type="match status" value="1"/>
</dbReference>
<comment type="subcellular location">
    <subcellularLocation>
        <location evidence="1">Cell membrane</location>
        <topology evidence="1">Multi-pass membrane protein</topology>
    </subcellularLocation>
</comment>
<dbReference type="InterPro" id="IPR011014">
    <property type="entry name" value="MscS_channel_TM-2"/>
</dbReference>
<dbReference type="Gene3D" id="3.30.70.100">
    <property type="match status" value="1"/>
</dbReference>
<evidence type="ECO:0000256" key="7">
    <source>
        <dbReference type="SAM" id="Phobius"/>
    </source>
</evidence>
<dbReference type="Gene3D" id="1.10.287.1260">
    <property type="match status" value="1"/>
</dbReference>
<gene>
    <name evidence="11" type="primary">mscS_3</name>
    <name evidence="11" type="ORF">Pan54_45140</name>
</gene>
<dbReference type="EMBL" id="SJPG01000001">
    <property type="protein sequence ID" value="TWT63756.1"/>
    <property type="molecule type" value="Genomic_DNA"/>
</dbReference>
<dbReference type="Pfam" id="PF00924">
    <property type="entry name" value="MS_channel_2nd"/>
    <property type="match status" value="1"/>
</dbReference>
<sequence length="305" mass="33365">MQGHLLTLAFQAVPTPVPTSEGGPTELSINQAAVWVLQLKEYALEYGPAILLNILAAVAMFIVGRMVASWLTALSASTMRRGRVDSTLVNFAKSIIYWALMLFVIMAVLDRLGVDTTSFAAVVAAAGLAVGLALQDSLSNFASGVMLILFHPFRVGNYIEAGGTAGIVEEIQIFNTVMRTGDNKRIIVPNSSITSGIITNYAAHELRRIDLVIMCGYGDNLREVKEFLEEVLAAEPRILDEPAPLVAVDQLADNGVNLIVRPWVKTAEYWDVRWSLTEEIKNGFDDRGFTIPYPTRDINIVKQPA</sequence>
<dbReference type="AlphaFoldDB" id="A0A5C5XKK5"/>
<dbReference type="InterPro" id="IPR023408">
    <property type="entry name" value="MscS_beta-dom_sf"/>
</dbReference>
<keyword evidence="6 7" id="KW-0472">Membrane</keyword>
<keyword evidence="12" id="KW-1185">Reference proteome</keyword>
<evidence type="ECO:0000256" key="6">
    <source>
        <dbReference type="ARBA" id="ARBA00023136"/>
    </source>
</evidence>
<dbReference type="InterPro" id="IPR049142">
    <property type="entry name" value="MS_channel_1st"/>
</dbReference>
<evidence type="ECO:0000259" key="8">
    <source>
        <dbReference type="Pfam" id="PF00924"/>
    </source>
</evidence>
<evidence type="ECO:0000256" key="1">
    <source>
        <dbReference type="ARBA" id="ARBA00004651"/>
    </source>
</evidence>
<dbReference type="InterPro" id="IPR011066">
    <property type="entry name" value="MscS_channel_C_sf"/>
</dbReference>
<evidence type="ECO:0000256" key="4">
    <source>
        <dbReference type="ARBA" id="ARBA00022692"/>
    </source>
</evidence>
<keyword evidence="5 7" id="KW-1133">Transmembrane helix</keyword>
<feature type="domain" description="Mechanosensitive ion channel MscS" evidence="8">
    <location>
        <begin position="136"/>
        <end position="202"/>
    </location>
</feature>
<dbReference type="PANTHER" id="PTHR30221:SF1">
    <property type="entry name" value="SMALL-CONDUCTANCE MECHANOSENSITIVE CHANNEL"/>
    <property type="match status" value="1"/>
</dbReference>
<keyword evidence="3" id="KW-1003">Cell membrane</keyword>
<comment type="caution">
    <text evidence="11">The sequence shown here is derived from an EMBL/GenBank/DDBJ whole genome shotgun (WGS) entry which is preliminary data.</text>
</comment>
<dbReference type="OrthoDB" id="9809206at2"/>
<dbReference type="Proteomes" id="UP000316095">
    <property type="component" value="Unassembled WGS sequence"/>
</dbReference>
<reference evidence="11 12" key="1">
    <citation type="submission" date="2019-02" db="EMBL/GenBank/DDBJ databases">
        <title>Deep-cultivation of Planctomycetes and their phenomic and genomic characterization uncovers novel biology.</title>
        <authorList>
            <person name="Wiegand S."/>
            <person name="Jogler M."/>
            <person name="Boedeker C."/>
            <person name="Pinto D."/>
            <person name="Vollmers J."/>
            <person name="Rivas-Marin E."/>
            <person name="Kohn T."/>
            <person name="Peeters S.H."/>
            <person name="Heuer A."/>
            <person name="Rast P."/>
            <person name="Oberbeckmann S."/>
            <person name="Bunk B."/>
            <person name="Jeske O."/>
            <person name="Meyerdierks A."/>
            <person name="Storesund J.E."/>
            <person name="Kallscheuer N."/>
            <person name="Luecker S."/>
            <person name="Lage O.M."/>
            <person name="Pohl T."/>
            <person name="Merkel B.J."/>
            <person name="Hornburger P."/>
            <person name="Mueller R.-W."/>
            <person name="Bruemmer F."/>
            <person name="Labrenz M."/>
            <person name="Spormann A.M."/>
            <person name="Op Den Camp H."/>
            <person name="Overmann J."/>
            <person name="Amann R."/>
            <person name="Jetten M.S.M."/>
            <person name="Mascher T."/>
            <person name="Medema M.H."/>
            <person name="Devos D.P."/>
            <person name="Kaster A.-K."/>
            <person name="Ovreas L."/>
            <person name="Rohde M."/>
            <person name="Galperin M.Y."/>
            <person name="Jogler C."/>
        </authorList>
    </citation>
    <scope>NUCLEOTIDE SEQUENCE [LARGE SCALE GENOMIC DNA]</scope>
    <source>
        <strain evidence="11 12">Pan54</strain>
    </source>
</reference>
<evidence type="ECO:0000313" key="11">
    <source>
        <dbReference type="EMBL" id="TWT63756.1"/>
    </source>
</evidence>
<name>A0A5C5XKK5_9PLAN</name>
<dbReference type="PANTHER" id="PTHR30221">
    <property type="entry name" value="SMALL-CONDUCTANCE MECHANOSENSITIVE CHANNEL"/>
    <property type="match status" value="1"/>
</dbReference>
<dbReference type="Gene3D" id="2.30.30.60">
    <property type="match status" value="1"/>
</dbReference>
<accession>A0A5C5XKK5</accession>
<dbReference type="InterPro" id="IPR006685">
    <property type="entry name" value="MscS_channel_2nd"/>
</dbReference>
<dbReference type="RefSeq" id="WP_146505543.1">
    <property type="nucleotide sequence ID" value="NZ_SJPG01000001.1"/>
</dbReference>
<protein>
    <submittedName>
        <fullName evidence="11">Small-conductance mechanosensitive channel</fullName>
    </submittedName>
</protein>
<evidence type="ECO:0000256" key="5">
    <source>
        <dbReference type="ARBA" id="ARBA00022989"/>
    </source>
</evidence>
<dbReference type="PROSITE" id="PS01246">
    <property type="entry name" value="UPF0003"/>
    <property type="match status" value="1"/>
</dbReference>
<evidence type="ECO:0000313" key="12">
    <source>
        <dbReference type="Proteomes" id="UP000316095"/>
    </source>
</evidence>
<dbReference type="Pfam" id="PF21082">
    <property type="entry name" value="MS_channel_3rd"/>
    <property type="match status" value="1"/>
</dbReference>
<dbReference type="Pfam" id="PF21088">
    <property type="entry name" value="MS_channel_1st"/>
    <property type="match status" value="1"/>
</dbReference>
<feature type="transmembrane region" description="Helical" evidence="7">
    <location>
        <begin position="88"/>
        <end position="109"/>
    </location>
</feature>
<dbReference type="SUPFAM" id="SSF82689">
    <property type="entry name" value="Mechanosensitive channel protein MscS (YggB), C-terminal domain"/>
    <property type="match status" value="1"/>
</dbReference>
<proteinExistence type="inferred from homology"/>
<keyword evidence="4 7" id="KW-0812">Transmembrane</keyword>